<gene>
    <name evidence="1" type="ORF">JF886_04470</name>
</gene>
<proteinExistence type="predicted"/>
<dbReference type="AlphaFoldDB" id="A0A934N4Q7"/>
<protein>
    <submittedName>
        <fullName evidence="1">Uncharacterized protein</fullName>
    </submittedName>
</protein>
<reference evidence="1 2" key="1">
    <citation type="submission" date="2020-10" db="EMBL/GenBank/DDBJ databases">
        <title>Ca. Dormibacterota MAGs.</title>
        <authorList>
            <person name="Montgomery K."/>
        </authorList>
    </citation>
    <scope>NUCLEOTIDE SEQUENCE [LARGE SCALE GENOMIC DNA]</scope>
    <source>
        <strain evidence="1">SC8812_S17_18</strain>
    </source>
</reference>
<comment type="caution">
    <text evidence="1">The sequence shown here is derived from an EMBL/GenBank/DDBJ whole genome shotgun (WGS) entry which is preliminary data.</text>
</comment>
<dbReference type="RefSeq" id="WP_337310017.1">
    <property type="nucleotide sequence ID" value="NZ_JAEKNS010000052.1"/>
</dbReference>
<dbReference type="Proteomes" id="UP000606991">
    <property type="component" value="Unassembled WGS sequence"/>
</dbReference>
<evidence type="ECO:0000313" key="2">
    <source>
        <dbReference type="Proteomes" id="UP000606991"/>
    </source>
</evidence>
<name>A0A934N4Q7_9BACT</name>
<accession>A0A934N4Q7</accession>
<evidence type="ECO:0000313" key="1">
    <source>
        <dbReference type="EMBL" id="MBJ7594108.1"/>
    </source>
</evidence>
<organism evidence="1 2">
    <name type="scientific">Candidatus Aeolococcus gillhamiae</name>
    <dbReference type="NCBI Taxonomy" id="3127015"/>
    <lineage>
        <taxon>Bacteria</taxon>
        <taxon>Bacillati</taxon>
        <taxon>Candidatus Dormiibacterota</taxon>
        <taxon>Candidatus Dormibacteria</taxon>
        <taxon>Candidatus Aeolococcales</taxon>
        <taxon>Candidatus Aeolococcaceae</taxon>
        <taxon>Candidatus Aeolococcus</taxon>
    </lineage>
</organism>
<dbReference type="EMBL" id="JAEKNS010000052">
    <property type="protein sequence ID" value="MBJ7594108.1"/>
    <property type="molecule type" value="Genomic_DNA"/>
</dbReference>
<sequence>MSYADPLDAIDGAKSEADEAGHDLRGFTRRTGSFGYRFEARCHTCRETVIIARVNAGWDYSRPIDSCATQAS</sequence>